<dbReference type="InterPro" id="IPR003593">
    <property type="entry name" value="AAA+_ATPase"/>
</dbReference>
<evidence type="ECO:0000256" key="7">
    <source>
        <dbReference type="ARBA" id="ARBA00024382"/>
    </source>
</evidence>
<dbReference type="Pfam" id="PF05157">
    <property type="entry name" value="MshEN"/>
    <property type="match status" value="1"/>
</dbReference>
<protein>
    <recommendedName>
        <fullName evidence="7">protein-secreting ATPase</fullName>
        <ecNumber evidence="7">7.4.2.8</ecNumber>
    </recommendedName>
</protein>
<name>A0AAJ1EIZ5_9BACT</name>
<evidence type="ECO:0000256" key="3">
    <source>
        <dbReference type="ARBA" id="ARBA00022741"/>
    </source>
</evidence>
<evidence type="ECO:0000256" key="2">
    <source>
        <dbReference type="ARBA" id="ARBA00022448"/>
    </source>
</evidence>
<dbReference type="SUPFAM" id="SSF52540">
    <property type="entry name" value="P-loop containing nucleoside triphosphate hydrolases"/>
    <property type="match status" value="1"/>
</dbReference>
<dbReference type="Gene3D" id="1.10.40.70">
    <property type="match status" value="1"/>
</dbReference>
<dbReference type="FunFam" id="3.40.50.300:FF:000398">
    <property type="entry name" value="Type IV pilus assembly ATPase PilB"/>
    <property type="match status" value="1"/>
</dbReference>
<evidence type="ECO:0000313" key="10">
    <source>
        <dbReference type="EMBL" id="MBZ0160888.1"/>
    </source>
</evidence>
<keyword evidence="2" id="KW-0813">Transport</keyword>
<dbReference type="PROSITE" id="PS00662">
    <property type="entry name" value="T2SP_E"/>
    <property type="match status" value="1"/>
</dbReference>
<dbReference type="InterPro" id="IPR007831">
    <property type="entry name" value="T2SS_GspE_N"/>
</dbReference>
<dbReference type="EMBL" id="JAIOIU010000161">
    <property type="protein sequence ID" value="MBZ0160888.1"/>
    <property type="molecule type" value="Genomic_DNA"/>
</dbReference>
<comment type="catalytic activity">
    <reaction evidence="8">
        <text>ATP + H2O + cellular proteinSide 1 = ADP + phosphate + cellular proteinSide 2.</text>
        <dbReference type="EC" id="7.4.2.8"/>
    </reaction>
</comment>
<dbReference type="Proteomes" id="UP001197609">
    <property type="component" value="Unassembled WGS sequence"/>
</dbReference>
<dbReference type="Pfam" id="PF00437">
    <property type="entry name" value="T2SSE"/>
    <property type="match status" value="1"/>
</dbReference>
<dbReference type="GO" id="GO:0015628">
    <property type="term" value="P:protein secretion by the type II secretion system"/>
    <property type="evidence" value="ECO:0007669"/>
    <property type="project" value="InterPro"/>
</dbReference>
<dbReference type="PANTHER" id="PTHR30258:SF2">
    <property type="entry name" value="COMG OPERON PROTEIN 1"/>
    <property type="match status" value="1"/>
</dbReference>
<dbReference type="GO" id="GO:0015627">
    <property type="term" value="C:type II protein secretion system complex"/>
    <property type="evidence" value="ECO:0007669"/>
    <property type="project" value="InterPro"/>
</dbReference>
<dbReference type="GO" id="GO:0008564">
    <property type="term" value="F:protein-exporting ATPase activity"/>
    <property type="evidence" value="ECO:0007669"/>
    <property type="project" value="UniProtKB-EC"/>
</dbReference>
<dbReference type="EC" id="7.4.2.8" evidence="7"/>
<sequence length="577" mass="64141">MDHTMGSGQWSGVREPLGEILIREGSLTRDQLQRGLAHQRELGKRLGETIVELGYLSEEDIAKALAKQFSLSYLSLASLSITSVPIRERLSPKYLREHKVFPIETKDGVLAVAMSDLTDPYTLDDLRLSTGLAVTVCIANEREILEAIDQHYGDGQTTLEKIVKGYGEDEGGGSGEDREDVDHLRDLASEAPVIQLVNLLITRAIEARASDIHIEPFEDTFRIRYRVDGVLLDQESPPKRLQRAVISRVKIMAKMNIAERRLPQDGRIRLQILGKDLDLRVSTIPTLHGESVVMRILDRSSLLLSLGDMGMPEDVRLQFQRLIRKPHGMILVTGPTGSGKTTTLYTALSEINSADKKIITIEDPVEYQLQGVNQIHVKAKIGLTFASGLRSIVRQDPDVIMVGEIRDAETADIAIHSALTGHLVFSTLHTNDAPGAITRLLDMGIENYLVSSVLVAVLAQRLVRVICPECKETYRLDAAAVRRMGVKTEVDGALQVFRGKGCAACNFTGYHGRSGIYEFLVINEEIQRLILEKADSNMIRQKALQLGMKTLWEDGWRNVELGITTLEDLLRVTKEEA</sequence>
<dbReference type="GO" id="GO:0016887">
    <property type="term" value="F:ATP hydrolysis activity"/>
    <property type="evidence" value="ECO:0007669"/>
    <property type="project" value="TreeGrafter"/>
</dbReference>
<dbReference type="PANTHER" id="PTHR30258">
    <property type="entry name" value="TYPE II SECRETION SYSTEM PROTEIN GSPE-RELATED"/>
    <property type="match status" value="1"/>
</dbReference>
<dbReference type="Gene3D" id="3.30.450.90">
    <property type="match status" value="1"/>
</dbReference>
<dbReference type="CDD" id="cd01129">
    <property type="entry name" value="PulE-GspE-like"/>
    <property type="match status" value="1"/>
</dbReference>
<evidence type="ECO:0000313" key="11">
    <source>
        <dbReference type="Proteomes" id="UP001197609"/>
    </source>
</evidence>
<evidence type="ECO:0000256" key="5">
    <source>
        <dbReference type="ARBA" id="ARBA00022927"/>
    </source>
</evidence>
<comment type="similarity">
    <text evidence="1">Belongs to the GSP E family.</text>
</comment>
<evidence type="ECO:0000256" key="4">
    <source>
        <dbReference type="ARBA" id="ARBA00022840"/>
    </source>
</evidence>
<dbReference type="InterPro" id="IPR013369">
    <property type="entry name" value="T2SS_GspE"/>
</dbReference>
<keyword evidence="6" id="KW-1278">Translocase</keyword>
<dbReference type="GO" id="GO:0005524">
    <property type="term" value="F:ATP binding"/>
    <property type="evidence" value="ECO:0007669"/>
    <property type="project" value="UniProtKB-KW"/>
</dbReference>
<dbReference type="Gene3D" id="3.40.50.300">
    <property type="entry name" value="P-loop containing nucleotide triphosphate hydrolases"/>
    <property type="match status" value="1"/>
</dbReference>
<evidence type="ECO:0000259" key="9">
    <source>
        <dbReference type="PROSITE" id="PS00662"/>
    </source>
</evidence>
<evidence type="ECO:0000256" key="6">
    <source>
        <dbReference type="ARBA" id="ARBA00022967"/>
    </source>
</evidence>
<dbReference type="AlphaFoldDB" id="A0AAJ1EIZ5"/>
<dbReference type="FunFam" id="3.30.450.90:FF:000001">
    <property type="entry name" value="Type II secretion system ATPase GspE"/>
    <property type="match status" value="1"/>
</dbReference>
<dbReference type="Gene3D" id="3.30.300.160">
    <property type="entry name" value="Type II secretion system, protein E, N-terminal domain"/>
    <property type="match status" value="1"/>
</dbReference>
<accession>A0AAJ1EIZ5</accession>
<evidence type="ECO:0000256" key="8">
    <source>
        <dbReference type="ARBA" id="ARBA00034006"/>
    </source>
</evidence>
<reference evidence="10 11" key="1">
    <citation type="journal article" date="2021" name="bioRxiv">
        <title>Unraveling nitrogen, sulfur and carbon metabolic pathways and microbial community transcriptional responses to substrate deprivation and toxicity stresses in a bioreactor mimicking anoxic brackish coastal sediment conditions.</title>
        <authorList>
            <person name="Martins P.D."/>
            <person name="Echeveste M.J."/>
            <person name="Arshad A."/>
            <person name="Kurth J."/>
            <person name="Ouboter H."/>
            <person name="Jetten M.S.M."/>
            <person name="Welte C.U."/>
        </authorList>
    </citation>
    <scope>NUCLEOTIDE SEQUENCE [LARGE SCALE GENOMIC DNA]</scope>
    <source>
        <strain evidence="10">MAG_38</strain>
    </source>
</reference>
<gene>
    <name evidence="10" type="primary">gspE</name>
    <name evidence="10" type="ORF">K8G79_12275</name>
</gene>
<dbReference type="InterPro" id="IPR001482">
    <property type="entry name" value="T2SS/T4SS_dom"/>
</dbReference>
<organism evidence="10 11">
    <name type="scientific">Candidatus Methylomirabilis tolerans</name>
    <dbReference type="NCBI Taxonomy" id="3123416"/>
    <lineage>
        <taxon>Bacteria</taxon>
        <taxon>Candidatus Methylomirabilota</taxon>
        <taxon>Candidatus Methylomirabilia</taxon>
        <taxon>Candidatus Methylomirabilales</taxon>
        <taxon>Candidatus Methylomirabilaceae</taxon>
        <taxon>Candidatus Methylomirabilis</taxon>
    </lineage>
</organism>
<proteinExistence type="inferred from homology"/>
<dbReference type="NCBIfam" id="TIGR02533">
    <property type="entry name" value="type_II_gspE"/>
    <property type="match status" value="1"/>
</dbReference>
<comment type="caution">
    <text evidence="10">The sequence shown here is derived from an EMBL/GenBank/DDBJ whole genome shotgun (WGS) entry which is preliminary data.</text>
</comment>
<dbReference type="GO" id="GO:0005886">
    <property type="term" value="C:plasma membrane"/>
    <property type="evidence" value="ECO:0007669"/>
    <property type="project" value="TreeGrafter"/>
</dbReference>
<dbReference type="InterPro" id="IPR037257">
    <property type="entry name" value="T2SS_E_N_sf"/>
</dbReference>
<dbReference type="InterPro" id="IPR027417">
    <property type="entry name" value="P-loop_NTPase"/>
</dbReference>
<dbReference type="SUPFAM" id="SSF160246">
    <property type="entry name" value="EspE N-terminal domain-like"/>
    <property type="match status" value="1"/>
</dbReference>
<keyword evidence="5" id="KW-0653">Protein transport</keyword>
<evidence type="ECO:0000256" key="1">
    <source>
        <dbReference type="ARBA" id="ARBA00006611"/>
    </source>
</evidence>
<keyword evidence="4" id="KW-0067">ATP-binding</keyword>
<dbReference type="SMART" id="SM00382">
    <property type="entry name" value="AAA"/>
    <property type="match status" value="1"/>
</dbReference>
<feature type="domain" description="Bacterial type II secretion system protein E" evidence="9">
    <location>
        <begin position="393"/>
        <end position="407"/>
    </location>
</feature>
<keyword evidence="3" id="KW-0547">Nucleotide-binding</keyword>